<keyword evidence="3" id="KW-1185">Reference proteome</keyword>
<evidence type="ECO:0000256" key="1">
    <source>
        <dbReference type="SAM" id="MobiDB-lite"/>
    </source>
</evidence>
<dbReference type="Proteomes" id="UP000188268">
    <property type="component" value="Unassembled WGS sequence"/>
</dbReference>
<feature type="compositionally biased region" description="Polar residues" evidence="1">
    <location>
        <begin position="55"/>
        <end position="67"/>
    </location>
</feature>
<feature type="region of interest" description="Disordered" evidence="1">
    <location>
        <begin position="19"/>
        <end position="90"/>
    </location>
</feature>
<reference evidence="2 3" key="1">
    <citation type="submission" date="2013-09" db="EMBL/GenBank/DDBJ databases">
        <title>Corchorus capsularis genome sequencing.</title>
        <authorList>
            <person name="Alam M."/>
            <person name="Haque M.S."/>
            <person name="Islam M.S."/>
            <person name="Emdad E.M."/>
            <person name="Islam M.M."/>
            <person name="Ahmed B."/>
            <person name="Halim A."/>
            <person name="Hossen Q.M.M."/>
            <person name="Hossain M.Z."/>
            <person name="Ahmed R."/>
            <person name="Khan M.M."/>
            <person name="Islam R."/>
            <person name="Rashid M.M."/>
            <person name="Khan S.A."/>
            <person name="Rahman M.S."/>
            <person name="Alam M."/>
        </authorList>
    </citation>
    <scope>NUCLEOTIDE SEQUENCE [LARGE SCALE GENOMIC DNA]</scope>
    <source>
        <strain evidence="3">cv. CVL-1</strain>
        <tissue evidence="2">Whole seedling</tissue>
    </source>
</reference>
<protein>
    <submittedName>
        <fullName evidence="2">Uncharacterized protein</fullName>
    </submittedName>
</protein>
<accession>A0A1R3IWL4</accession>
<dbReference type="AlphaFoldDB" id="A0A1R3IWL4"/>
<name>A0A1R3IWL4_COCAP</name>
<gene>
    <name evidence="2" type="ORF">CCACVL1_09346</name>
</gene>
<feature type="compositionally biased region" description="Low complexity" evidence="1">
    <location>
        <begin position="79"/>
        <end position="90"/>
    </location>
</feature>
<dbReference type="Gramene" id="OMO86972">
    <property type="protein sequence ID" value="OMO86972"/>
    <property type="gene ID" value="CCACVL1_09346"/>
</dbReference>
<feature type="non-terminal residue" evidence="2">
    <location>
        <position position="1"/>
    </location>
</feature>
<sequence>IKIPKQFLTPSSRITIHPTDILGSRQKQRNYALNDTVDSQFKYKSPPKRHRDNRTIQNPALFSSLPNLTEKKEPEARSSIKTSQSFSSTI</sequence>
<feature type="compositionally biased region" description="Basic and acidic residues" evidence="1">
    <location>
        <begin position="69"/>
        <end position="78"/>
    </location>
</feature>
<evidence type="ECO:0000313" key="2">
    <source>
        <dbReference type="EMBL" id="OMO86972.1"/>
    </source>
</evidence>
<evidence type="ECO:0000313" key="3">
    <source>
        <dbReference type="Proteomes" id="UP000188268"/>
    </source>
</evidence>
<proteinExistence type="predicted"/>
<organism evidence="2 3">
    <name type="scientific">Corchorus capsularis</name>
    <name type="common">Jute</name>
    <dbReference type="NCBI Taxonomy" id="210143"/>
    <lineage>
        <taxon>Eukaryota</taxon>
        <taxon>Viridiplantae</taxon>
        <taxon>Streptophyta</taxon>
        <taxon>Embryophyta</taxon>
        <taxon>Tracheophyta</taxon>
        <taxon>Spermatophyta</taxon>
        <taxon>Magnoliopsida</taxon>
        <taxon>eudicotyledons</taxon>
        <taxon>Gunneridae</taxon>
        <taxon>Pentapetalae</taxon>
        <taxon>rosids</taxon>
        <taxon>malvids</taxon>
        <taxon>Malvales</taxon>
        <taxon>Malvaceae</taxon>
        <taxon>Grewioideae</taxon>
        <taxon>Apeibeae</taxon>
        <taxon>Corchorus</taxon>
    </lineage>
</organism>
<feature type="compositionally biased region" description="Polar residues" evidence="1">
    <location>
        <begin position="29"/>
        <end position="39"/>
    </location>
</feature>
<dbReference type="EMBL" id="AWWV01009351">
    <property type="protein sequence ID" value="OMO86972.1"/>
    <property type="molecule type" value="Genomic_DNA"/>
</dbReference>
<comment type="caution">
    <text evidence="2">The sequence shown here is derived from an EMBL/GenBank/DDBJ whole genome shotgun (WGS) entry which is preliminary data.</text>
</comment>